<dbReference type="Gene3D" id="3.40.50.150">
    <property type="entry name" value="Vaccinia Virus protein VP39"/>
    <property type="match status" value="1"/>
</dbReference>
<dbReference type="EMBL" id="JBHSWX010000012">
    <property type="protein sequence ID" value="MFC6787877.1"/>
    <property type="molecule type" value="Genomic_DNA"/>
</dbReference>
<keyword evidence="12" id="KW-1185">Reference proteome</keyword>
<dbReference type="Gene3D" id="3.90.120.10">
    <property type="entry name" value="DNA Methylase, subunit A, domain 2"/>
    <property type="match status" value="1"/>
</dbReference>
<dbReference type="PRINTS" id="PR00105">
    <property type="entry name" value="C5METTRFRASE"/>
</dbReference>
<dbReference type="NCBIfam" id="TIGR00675">
    <property type="entry name" value="dcm"/>
    <property type="match status" value="1"/>
</dbReference>
<dbReference type="EMBL" id="JBHSWX010000012">
    <property type="protein sequence ID" value="MFC6785165.1"/>
    <property type="molecule type" value="Genomic_DNA"/>
</dbReference>
<evidence type="ECO:0000256" key="4">
    <source>
        <dbReference type="ARBA" id="ARBA00022691"/>
    </source>
</evidence>
<evidence type="ECO:0000313" key="10">
    <source>
        <dbReference type="EMBL" id="MFC6787918.1"/>
    </source>
</evidence>
<dbReference type="RefSeq" id="WP_284062009.1">
    <property type="nucleotide sequence ID" value="NZ_CP126158.1"/>
</dbReference>
<evidence type="ECO:0000313" key="9">
    <source>
        <dbReference type="EMBL" id="MFC6787877.1"/>
    </source>
</evidence>
<evidence type="ECO:0000313" key="11">
    <source>
        <dbReference type="EMBL" id="MFC6787957.1"/>
    </source>
</evidence>
<evidence type="ECO:0000256" key="2">
    <source>
        <dbReference type="ARBA" id="ARBA00022603"/>
    </source>
</evidence>
<dbReference type="GO" id="GO:0032259">
    <property type="term" value="P:methylation"/>
    <property type="evidence" value="ECO:0007669"/>
    <property type="project" value="UniProtKB-KW"/>
</dbReference>
<protein>
    <recommendedName>
        <fullName evidence="1">DNA (cytosine-5-)-methyltransferase</fullName>
        <ecNumber evidence="1">2.1.1.37</ecNumber>
    </recommendedName>
</protein>
<dbReference type="PANTHER" id="PTHR10629">
    <property type="entry name" value="CYTOSINE-SPECIFIC METHYLTRANSFERASE"/>
    <property type="match status" value="1"/>
</dbReference>
<dbReference type="SUPFAM" id="SSF53335">
    <property type="entry name" value="S-adenosyl-L-methionine-dependent methyltransferases"/>
    <property type="match status" value="1"/>
</dbReference>
<evidence type="ECO:0000256" key="6">
    <source>
        <dbReference type="SAM" id="MobiDB-lite"/>
    </source>
</evidence>
<dbReference type="InterPro" id="IPR001525">
    <property type="entry name" value="C5_MeTfrase"/>
</dbReference>
<evidence type="ECO:0000256" key="5">
    <source>
        <dbReference type="RuleBase" id="RU000416"/>
    </source>
</evidence>
<dbReference type="PANTHER" id="PTHR10629:SF52">
    <property type="entry name" value="DNA (CYTOSINE-5)-METHYLTRANSFERASE 1"/>
    <property type="match status" value="1"/>
</dbReference>
<reference evidence="8" key="3">
    <citation type="submission" date="2024-09" db="EMBL/GenBank/DDBJ databases">
        <authorList>
            <person name="Sun Q."/>
        </authorList>
    </citation>
    <scope>NUCLEOTIDE SEQUENCE</scope>
    <source>
        <strain evidence="8">NBRC 112888</strain>
    </source>
</reference>
<gene>
    <name evidence="7" type="ORF">ACFQFD_03465</name>
    <name evidence="8" type="ORF">ACFQFD_04000</name>
    <name evidence="9" type="ORF">ACFQFD_18305</name>
    <name evidence="10" type="ORF">ACFQFD_18510</name>
    <name evidence="11" type="ORF">ACFQFD_18705</name>
</gene>
<feature type="compositionally biased region" description="Basic and acidic residues" evidence="6">
    <location>
        <begin position="197"/>
        <end position="213"/>
    </location>
</feature>
<dbReference type="Pfam" id="PF00145">
    <property type="entry name" value="DNA_methylase"/>
    <property type="match status" value="2"/>
</dbReference>
<name>A0ABD5TCL8_9EURY</name>
<dbReference type="Proteomes" id="UP001596443">
    <property type="component" value="Unassembled WGS sequence"/>
</dbReference>
<reference evidence="8" key="1">
    <citation type="journal article" date="2014" name="Int. J. Syst. Evol. Microbiol.">
        <title>Complete genome sequence of Corynebacterium casei LMG S-19264T (=DSM 44701T), isolated from a smear-ripened cheese.</title>
        <authorList>
            <consortium name="US DOE Joint Genome Institute (JGI-PGF)"/>
            <person name="Walter F."/>
            <person name="Albersmeier A."/>
            <person name="Kalinowski J."/>
            <person name="Ruckert C."/>
        </authorList>
    </citation>
    <scope>NUCLEOTIDE SEQUENCE [LARGE SCALE GENOMIC DNA]</scope>
    <source>
        <strain evidence="8">NBRC 112888</strain>
    </source>
</reference>
<organism evidence="8 12">
    <name type="scientific">Halobaculum halobium</name>
    <dbReference type="NCBI Taxonomy" id="3032281"/>
    <lineage>
        <taxon>Archaea</taxon>
        <taxon>Methanobacteriati</taxon>
        <taxon>Methanobacteriota</taxon>
        <taxon>Stenosarchaea group</taxon>
        <taxon>Halobacteria</taxon>
        <taxon>Halobacteriales</taxon>
        <taxon>Haloferacaceae</taxon>
        <taxon>Halobaculum</taxon>
    </lineage>
</organism>
<keyword evidence="4" id="KW-0949">S-adenosyl-L-methionine</keyword>
<proteinExistence type="inferred from homology"/>
<dbReference type="GO" id="GO:0003886">
    <property type="term" value="F:DNA (cytosine-5-)-methyltransferase activity"/>
    <property type="evidence" value="ECO:0007669"/>
    <property type="project" value="UniProtKB-EC"/>
</dbReference>
<evidence type="ECO:0000313" key="12">
    <source>
        <dbReference type="Proteomes" id="UP001596443"/>
    </source>
</evidence>
<dbReference type="EMBL" id="JBHSWX010000012">
    <property type="protein sequence ID" value="MFC6787957.1"/>
    <property type="molecule type" value="Genomic_DNA"/>
</dbReference>
<comment type="similarity">
    <text evidence="5">Belongs to the class I-like SAM-binding methyltransferase superfamily. C5-methyltransferase family.</text>
</comment>
<comment type="caution">
    <text evidence="8">The sequence shown here is derived from an EMBL/GenBank/DDBJ whole genome shotgun (WGS) entry which is preliminary data.</text>
</comment>
<dbReference type="InterPro" id="IPR029063">
    <property type="entry name" value="SAM-dependent_MTases_sf"/>
</dbReference>
<evidence type="ECO:0000256" key="3">
    <source>
        <dbReference type="ARBA" id="ARBA00022679"/>
    </source>
</evidence>
<keyword evidence="2 8" id="KW-0489">Methyltransferase</keyword>
<dbReference type="PROSITE" id="PS51679">
    <property type="entry name" value="SAM_MT_C5"/>
    <property type="match status" value="1"/>
</dbReference>
<evidence type="ECO:0000256" key="1">
    <source>
        <dbReference type="ARBA" id="ARBA00011975"/>
    </source>
</evidence>
<evidence type="ECO:0000313" key="8">
    <source>
        <dbReference type="EMBL" id="MFC6785165.1"/>
    </source>
</evidence>
<feature type="region of interest" description="Disordered" evidence="6">
    <location>
        <begin position="193"/>
        <end position="213"/>
    </location>
</feature>
<accession>A0ABD5TCL8</accession>
<dbReference type="AlphaFoldDB" id="A0ABD5TCL8"/>
<dbReference type="InterPro" id="IPR050390">
    <property type="entry name" value="C5-Methyltransferase"/>
</dbReference>
<reference evidence="12" key="2">
    <citation type="journal article" date="2019" name="Int. J. Syst. Evol. Microbiol.">
        <title>The Global Catalogue of Microorganisms (GCM) 10K type strain sequencing project: providing services to taxonomists for standard genome sequencing and annotation.</title>
        <authorList>
            <consortium name="The Broad Institute Genomics Platform"/>
            <consortium name="The Broad Institute Genome Sequencing Center for Infectious Disease"/>
            <person name="Wu L."/>
            <person name="Ma J."/>
        </authorList>
    </citation>
    <scope>NUCLEOTIDE SEQUENCE [LARGE SCALE GENOMIC DNA]</scope>
    <source>
        <strain evidence="12">SYNS20</strain>
    </source>
</reference>
<dbReference type="EC" id="2.1.1.37" evidence="1"/>
<sequence length="497" mass="54042">MGDIDESGGSHLTAVDLFCGAGGFSHGLALECENLGYDVRLIAVNHDDDAIATHKRNHPWAEHHNAKVEELHPPKVVGDDDVDLLVAGPECTHFSRAHGSQPVSEQRRASPWHVVDWVQKTQPEAVLVENVPELKSWGPIDDDGKPTRNGETFEAWVDVIHSLGYSVDYDVLNAADYGDTTSRRRLFVVARRGGRATHPEPTHAESPGEDRDPWRSAAEVIDWSDRGSSIWTRSRPLSNNTMQRIAQGIRDHCDDDLADYADVVAGIGPDDIERMQEDVVSVDDLPDALDERDEPFLVSATASAATDGGTRMVMGQQSNARALDADTEPVPTIATRGAVHFIEAQPLKPRNLPARGLHSNATYEADDRPLHTVTASNHDGHLVSPFLVEYYGNSDTAPVDEPLPTVTTKDRHALCVPNLSPLGLGLRYRMLQPRELAAAQGFPSDYEFVGDTKASRTAQIGNAVPVNLARALVNEALTSTAPSLNSYGSPEEAPADD</sequence>
<dbReference type="GeneID" id="81211101"/>
<keyword evidence="3 8" id="KW-0808">Transferase</keyword>
<dbReference type="EMBL" id="JBHSWX010000012">
    <property type="protein sequence ID" value="MFC6787918.1"/>
    <property type="molecule type" value="Genomic_DNA"/>
</dbReference>
<dbReference type="EMBL" id="JBHSWX010000011">
    <property type="protein sequence ID" value="MFC6785070.1"/>
    <property type="molecule type" value="Genomic_DNA"/>
</dbReference>
<evidence type="ECO:0000313" key="7">
    <source>
        <dbReference type="EMBL" id="MFC6785070.1"/>
    </source>
</evidence>